<feature type="signal peptide" evidence="4">
    <location>
        <begin position="1"/>
        <end position="26"/>
    </location>
</feature>
<dbReference type="SUPFAM" id="SSF81296">
    <property type="entry name" value="E set domains"/>
    <property type="match status" value="1"/>
</dbReference>
<dbReference type="FunFam" id="2.60.40.770:FF:000001">
    <property type="entry name" value="NPC intracellular cholesterol transporter 2"/>
    <property type="match status" value="1"/>
</dbReference>
<dbReference type="InterPro" id="IPR003172">
    <property type="entry name" value="ML_dom"/>
</dbReference>
<dbReference type="InterPro" id="IPR014756">
    <property type="entry name" value="Ig_E-set"/>
</dbReference>
<sequence>MKGNKMRSSSALFTFSFCLLVSLAAAATSVKDCRTSIWNSKVGVPPLNITLNGCDKYPCVFRRNSNITGEMDFMYDKDLRVLIPEVTANLLVLSFDLDINQDDGCDTLSMNRCPIKANTRARYQFSMYVKSWIPLVSANIWFKFKDEKGNITICVEVPVEIVDNTVG</sequence>
<dbReference type="GO" id="GO:0005576">
    <property type="term" value="C:extracellular region"/>
    <property type="evidence" value="ECO:0007669"/>
    <property type="project" value="UniProtKB-SubCell"/>
</dbReference>
<reference evidence="6 7" key="1">
    <citation type="submission" date="2020-04" db="EMBL/GenBank/DDBJ databases">
        <authorList>
            <person name="Alioto T."/>
            <person name="Alioto T."/>
            <person name="Gomez Garrido J."/>
        </authorList>
    </citation>
    <scope>NUCLEOTIDE SEQUENCE [LARGE SCALE GENOMIC DNA]</scope>
</reference>
<evidence type="ECO:0000256" key="1">
    <source>
        <dbReference type="ARBA" id="ARBA00004613"/>
    </source>
</evidence>
<dbReference type="Gene3D" id="2.60.40.770">
    <property type="match status" value="1"/>
</dbReference>
<feature type="chain" id="PRO_5035879443" description="MD-2-related lipid-recognition domain-containing protein" evidence="4">
    <location>
        <begin position="27"/>
        <end position="167"/>
    </location>
</feature>
<gene>
    <name evidence="6" type="ORF">CLODIP_2_CD11396</name>
</gene>
<name>A0A8S1BZP9_9INSE</name>
<dbReference type="Proteomes" id="UP000494165">
    <property type="component" value="Unassembled WGS sequence"/>
</dbReference>
<evidence type="ECO:0000256" key="3">
    <source>
        <dbReference type="ARBA" id="ARBA00022525"/>
    </source>
</evidence>
<comment type="similarity">
    <text evidence="2">Belongs to the NPC2 family.</text>
</comment>
<keyword evidence="4" id="KW-0732">Signal</keyword>
<organism evidence="6 7">
    <name type="scientific">Cloeon dipterum</name>
    <dbReference type="NCBI Taxonomy" id="197152"/>
    <lineage>
        <taxon>Eukaryota</taxon>
        <taxon>Metazoa</taxon>
        <taxon>Ecdysozoa</taxon>
        <taxon>Arthropoda</taxon>
        <taxon>Hexapoda</taxon>
        <taxon>Insecta</taxon>
        <taxon>Pterygota</taxon>
        <taxon>Palaeoptera</taxon>
        <taxon>Ephemeroptera</taxon>
        <taxon>Pisciforma</taxon>
        <taxon>Baetidae</taxon>
        <taxon>Cloeon</taxon>
    </lineage>
</organism>
<evidence type="ECO:0000313" key="6">
    <source>
        <dbReference type="EMBL" id="CAB3361131.1"/>
    </source>
</evidence>
<dbReference type="InterPro" id="IPR039670">
    <property type="entry name" value="NPC2-like"/>
</dbReference>
<dbReference type="OrthoDB" id="6489092at2759"/>
<dbReference type="GO" id="GO:0032934">
    <property type="term" value="F:sterol binding"/>
    <property type="evidence" value="ECO:0007669"/>
    <property type="project" value="InterPro"/>
</dbReference>
<dbReference type="PANTHER" id="PTHR11306:SF68">
    <property type="entry name" value="NPC INTRACELLULAR CHOLESTEROL TRANSPORTER 2"/>
    <property type="match status" value="1"/>
</dbReference>
<dbReference type="SMART" id="SM00737">
    <property type="entry name" value="ML"/>
    <property type="match status" value="1"/>
</dbReference>
<dbReference type="EMBL" id="CADEPI010000005">
    <property type="protein sequence ID" value="CAB3361131.1"/>
    <property type="molecule type" value="Genomic_DNA"/>
</dbReference>
<accession>A0A8S1BZP9</accession>
<evidence type="ECO:0000259" key="5">
    <source>
        <dbReference type="SMART" id="SM00737"/>
    </source>
</evidence>
<comment type="caution">
    <text evidence="6">The sequence shown here is derived from an EMBL/GenBank/DDBJ whole genome shotgun (WGS) entry which is preliminary data.</text>
</comment>
<dbReference type="Pfam" id="PF02221">
    <property type="entry name" value="E1_DerP2_DerF2"/>
    <property type="match status" value="1"/>
</dbReference>
<feature type="domain" description="MD-2-related lipid-recognition" evidence="5">
    <location>
        <begin position="30"/>
        <end position="159"/>
    </location>
</feature>
<keyword evidence="3" id="KW-0964">Secreted</keyword>
<dbReference type="GO" id="GO:0015918">
    <property type="term" value="P:sterol transport"/>
    <property type="evidence" value="ECO:0007669"/>
    <property type="project" value="InterPro"/>
</dbReference>
<comment type="subcellular location">
    <subcellularLocation>
        <location evidence="1">Secreted</location>
    </subcellularLocation>
</comment>
<proteinExistence type="inferred from homology"/>
<dbReference type="PANTHER" id="PTHR11306">
    <property type="entry name" value="NIEMANN PICK TYPE C2 PROTEIN NPC2-RELATED"/>
    <property type="match status" value="1"/>
</dbReference>
<evidence type="ECO:0000256" key="4">
    <source>
        <dbReference type="SAM" id="SignalP"/>
    </source>
</evidence>
<evidence type="ECO:0000256" key="2">
    <source>
        <dbReference type="ARBA" id="ARBA00006370"/>
    </source>
</evidence>
<evidence type="ECO:0000313" key="7">
    <source>
        <dbReference type="Proteomes" id="UP000494165"/>
    </source>
</evidence>
<protein>
    <recommendedName>
        <fullName evidence="5">MD-2-related lipid-recognition domain-containing protein</fullName>
    </recommendedName>
</protein>
<dbReference type="AlphaFoldDB" id="A0A8S1BZP9"/>
<keyword evidence="7" id="KW-1185">Reference proteome</keyword>